<evidence type="ECO:0000256" key="2">
    <source>
        <dbReference type="HAMAP-Rule" id="MF_00460"/>
    </source>
</evidence>
<reference evidence="3 4" key="1">
    <citation type="submission" date="2019-02" db="EMBL/GenBank/DDBJ databases">
        <title>Genomic Encyclopedia of Type Strains, Phase IV (KMG-IV): sequencing the most valuable type-strain genomes for metagenomic binning, comparative biology and taxonomic classification.</title>
        <authorList>
            <person name="Goeker M."/>
        </authorList>
    </citation>
    <scope>NUCLEOTIDE SEQUENCE [LARGE SCALE GENOMIC DNA]</scope>
    <source>
        <strain evidence="3 4">DSM 16618</strain>
    </source>
</reference>
<dbReference type="RefSeq" id="WP_130487059.1">
    <property type="nucleotide sequence ID" value="NZ_CBCSEB010000001.1"/>
</dbReference>
<sequence>MAETGLAAADLRVLVCYAEAGHAWQEECWLAPGATVRDALLAIEYEGRAPGQGIDALDLGIFGKRCTLETLLHDGDRVEIYRPLVFDPMESRRRRAELKAQGMPGMQHRRRRHA</sequence>
<name>A0A4Q7MQI0_9BURK</name>
<evidence type="ECO:0000313" key="4">
    <source>
        <dbReference type="Proteomes" id="UP000292039"/>
    </source>
</evidence>
<organism evidence="3 4">
    <name type="scientific">Kerstersia gyiorum</name>
    <dbReference type="NCBI Taxonomy" id="206506"/>
    <lineage>
        <taxon>Bacteria</taxon>
        <taxon>Pseudomonadati</taxon>
        <taxon>Pseudomonadota</taxon>
        <taxon>Betaproteobacteria</taxon>
        <taxon>Burkholderiales</taxon>
        <taxon>Alcaligenaceae</taxon>
        <taxon>Kerstersia</taxon>
    </lineage>
</organism>
<dbReference type="Gene3D" id="3.10.20.280">
    <property type="entry name" value="RnfH-like"/>
    <property type="match status" value="1"/>
</dbReference>
<dbReference type="HAMAP" id="MF_00460">
    <property type="entry name" value="UPF0125_RnfH"/>
    <property type="match status" value="1"/>
</dbReference>
<dbReference type="Proteomes" id="UP000292039">
    <property type="component" value="Unassembled WGS sequence"/>
</dbReference>
<evidence type="ECO:0000256" key="1">
    <source>
        <dbReference type="ARBA" id="ARBA00010645"/>
    </source>
</evidence>
<dbReference type="InterPro" id="IPR005346">
    <property type="entry name" value="RnfH"/>
</dbReference>
<dbReference type="AlphaFoldDB" id="A0A4Q7MQI0"/>
<evidence type="ECO:0000313" key="3">
    <source>
        <dbReference type="EMBL" id="RZS70540.1"/>
    </source>
</evidence>
<dbReference type="InterPro" id="IPR016155">
    <property type="entry name" value="Mopterin_synth/thiamin_S_b"/>
</dbReference>
<dbReference type="PANTHER" id="PTHR37483">
    <property type="entry name" value="UPF0125 PROTEIN RATB"/>
    <property type="match status" value="1"/>
</dbReference>
<gene>
    <name evidence="3" type="ORF">EV679_1947</name>
</gene>
<accession>A0A4Q7MQI0</accession>
<proteinExistence type="inferred from homology"/>
<comment type="similarity">
    <text evidence="1 2">Belongs to the UPF0125 (RnfH) family.</text>
</comment>
<protein>
    <recommendedName>
        <fullName evidence="2">UPF0125 protein EV679_1947</fullName>
    </recommendedName>
</protein>
<dbReference type="Pfam" id="PF03658">
    <property type="entry name" value="Ub-RnfH"/>
    <property type="match status" value="1"/>
</dbReference>
<dbReference type="InterPro" id="IPR037021">
    <property type="entry name" value="RnfH_sf"/>
</dbReference>
<dbReference type="PANTHER" id="PTHR37483:SF1">
    <property type="entry name" value="UPF0125 PROTEIN RATB"/>
    <property type="match status" value="1"/>
</dbReference>
<dbReference type="SUPFAM" id="SSF54285">
    <property type="entry name" value="MoaD/ThiS"/>
    <property type="match status" value="1"/>
</dbReference>
<dbReference type="EMBL" id="SGWZ01000002">
    <property type="protein sequence ID" value="RZS70540.1"/>
    <property type="molecule type" value="Genomic_DNA"/>
</dbReference>
<comment type="caution">
    <text evidence="3">The sequence shown here is derived from an EMBL/GenBank/DDBJ whole genome shotgun (WGS) entry which is preliminary data.</text>
</comment>